<dbReference type="AlphaFoldDB" id="L7VS29"/>
<accession>L7VS29</accession>
<protein>
    <submittedName>
        <fullName evidence="1">Uncharacterized protein</fullName>
    </submittedName>
</protein>
<reference evidence="1" key="1">
    <citation type="submission" date="2012-09" db="EMBL/GenBank/DDBJ databases">
        <title>Metagenomic Characterization of a Microbial Community in Wastewater Detects High Levels of Antibiotic Resistance.</title>
        <authorList>
            <person name="Abrams M."/>
            <person name="Caldwell A."/>
            <person name="Vandaei E."/>
            <person name="Lee W."/>
            <person name="Perrott J."/>
            <person name="Khan S.Y."/>
            <person name="Ta J."/>
            <person name="Romero D."/>
            <person name="Nguyen V."/>
            <person name="Pourmand N."/>
            <person name="Ouverney C.C."/>
        </authorList>
    </citation>
    <scope>NUCLEOTIDE SEQUENCE</scope>
</reference>
<name>L7VS29_9BACT</name>
<organism evidence="1">
    <name type="scientific">uncultured bacterium A1Q1_fos_1877</name>
    <dbReference type="NCBI Taxonomy" id="1256555"/>
    <lineage>
        <taxon>Bacteria</taxon>
        <taxon>environmental samples</taxon>
    </lineage>
</organism>
<dbReference type="EMBL" id="JX649884">
    <property type="protein sequence ID" value="AGC71842.1"/>
    <property type="molecule type" value="Genomic_DNA"/>
</dbReference>
<proteinExistence type="predicted"/>
<evidence type="ECO:0000313" key="1">
    <source>
        <dbReference type="EMBL" id="AGC71842.1"/>
    </source>
</evidence>
<sequence>MNSVSLRNRKKMPGRNHQQTLWTLRIFCAQVALTVVV</sequence>